<evidence type="ECO:0000313" key="2">
    <source>
        <dbReference type="Proteomes" id="UP000887013"/>
    </source>
</evidence>
<name>A0A8X6TTR6_NEPPI</name>
<dbReference type="EMBL" id="BMAW01064111">
    <property type="protein sequence ID" value="GFT43413.1"/>
    <property type="molecule type" value="Genomic_DNA"/>
</dbReference>
<sequence length="147" mass="15946">MSFLPTAKGLGTSEAAVTRGSACLNIAPEYGSDKNYLQMEAFILNMLMYNLPTKGYCLTQWPVPRDALAPDEDSRQRGCLLSSSGANASRGNTSIGDAPFRLCPRFIKFGIEQTVSTTFVAASRNGGAVFERTIALLKQYNLEPNPD</sequence>
<dbReference type="AlphaFoldDB" id="A0A8X6TTR6"/>
<evidence type="ECO:0000313" key="1">
    <source>
        <dbReference type="EMBL" id="GFT43413.1"/>
    </source>
</evidence>
<gene>
    <name evidence="1" type="ORF">NPIL_405981</name>
</gene>
<accession>A0A8X6TTR6</accession>
<proteinExistence type="predicted"/>
<organism evidence="1 2">
    <name type="scientific">Nephila pilipes</name>
    <name type="common">Giant wood spider</name>
    <name type="synonym">Nephila maculata</name>
    <dbReference type="NCBI Taxonomy" id="299642"/>
    <lineage>
        <taxon>Eukaryota</taxon>
        <taxon>Metazoa</taxon>
        <taxon>Ecdysozoa</taxon>
        <taxon>Arthropoda</taxon>
        <taxon>Chelicerata</taxon>
        <taxon>Arachnida</taxon>
        <taxon>Araneae</taxon>
        <taxon>Araneomorphae</taxon>
        <taxon>Entelegynae</taxon>
        <taxon>Araneoidea</taxon>
        <taxon>Nephilidae</taxon>
        <taxon>Nephila</taxon>
    </lineage>
</organism>
<dbReference type="OrthoDB" id="6431140at2759"/>
<protein>
    <submittedName>
        <fullName evidence="1">Uncharacterized protein</fullName>
    </submittedName>
</protein>
<keyword evidence="2" id="KW-1185">Reference proteome</keyword>
<dbReference type="Proteomes" id="UP000887013">
    <property type="component" value="Unassembled WGS sequence"/>
</dbReference>
<comment type="caution">
    <text evidence="1">The sequence shown here is derived from an EMBL/GenBank/DDBJ whole genome shotgun (WGS) entry which is preliminary data.</text>
</comment>
<reference evidence="1" key="1">
    <citation type="submission" date="2020-08" db="EMBL/GenBank/DDBJ databases">
        <title>Multicomponent nature underlies the extraordinary mechanical properties of spider dragline silk.</title>
        <authorList>
            <person name="Kono N."/>
            <person name="Nakamura H."/>
            <person name="Mori M."/>
            <person name="Yoshida Y."/>
            <person name="Ohtoshi R."/>
            <person name="Malay A.D."/>
            <person name="Moran D.A.P."/>
            <person name="Tomita M."/>
            <person name="Numata K."/>
            <person name="Arakawa K."/>
        </authorList>
    </citation>
    <scope>NUCLEOTIDE SEQUENCE</scope>
</reference>